<keyword evidence="2" id="KW-1185">Reference proteome</keyword>
<comment type="caution">
    <text evidence="1">The sequence shown here is derived from an EMBL/GenBank/DDBJ whole genome shotgun (WGS) entry which is preliminary data.</text>
</comment>
<dbReference type="EMBL" id="JAHUTJ010000102">
    <property type="protein sequence ID" value="MED6263250.1"/>
    <property type="molecule type" value="Genomic_DNA"/>
</dbReference>
<dbReference type="Proteomes" id="UP001352852">
    <property type="component" value="Unassembled WGS sequence"/>
</dbReference>
<name>A0ABU7CN33_9TELE</name>
<evidence type="ECO:0000313" key="2">
    <source>
        <dbReference type="Proteomes" id="UP001352852"/>
    </source>
</evidence>
<accession>A0ABU7CN33</accession>
<protein>
    <submittedName>
        <fullName evidence="1">Uncharacterized protein</fullName>
    </submittedName>
</protein>
<reference evidence="1 2" key="1">
    <citation type="submission" date="2021-06" db="EMBL/GenBank/DDBJ databases">
        <authorList>
            <person name="Palmer J.M."/>
        </authorList>
    </citation>
    <scope>NUCLEOTIDE SEQUENCE [LARGE SCALE GENOMIC DNA]</scope>
    <source>
        <strain evidence="1 2">CL_MEX2019</strain>
        <tissue evidence="1">Muscle</tissue>
    </source>
</reference>
<sequence length="99" mass="11207">MINFAVQCLLFELVKTNGMAVLYRTLSYISGQLIETITGKTSMSLKVFNPAPFVLGFVSRRCSAEGTSQSKVVFLLHLCSYLRWMSWCLLPNSKVFVKF</sequence>
<organism evidence="1 2">
    <name type="scientific">Characodon lateralis</name>
    <dbReference type="NCBI Taxonomy" id="208331"/>
    <lineage>
        <taxon>Eukaryota</taxon>
        <taxon>Metazoa</taxon>
        <taxon>Chordata</taxon>
        <taxon>Craniata</taxon>
        <taxon>Vertebrata</taxon>
        <taxon>Euteleostomi</taxon>
        <taxon>Actinopterygii</taxon>
        <taxon>Neopterygii</taxon>
        <taxon>Teleostei</taxon>
        <taxon>Neoteleostei</taxon>
        <taxon>Acanthomorphata</taxon>
        <taxon>Ovalentaria</taxon>
        <taxon>Atherinomorphae</taxon>
        <taxon>Cyprinodontiformes</taxon>
        <taxon>Goodeidae</taxon>
        <taxon>Characodon</taxon>
    </lineage>
</organism>
<evidence type="ECO:0000313" key="1">
    <source>
        <dbReference type="EMBL" id="MED6263250.1"/>
    </source>
</evidence>
<gene>
    <name evidence="1" type="ORF">CHARACLAT_002555</name>
</gene>
<proteinExistence type="predicted"/>